<evidence type="ECO:0000313" key="3">
    <source>
        <dbReference type="Proteomes" id="UP000268093"/>
    </source>
</evidence>
<proteinExistence type="predicted"/>
<organism evidence="2 3">
    <name type="scientific">Jimgerdemannia flammicorona</name>
    <dbReference type="NCBI Taxonomy" id="994334"/>
    <lineage>
        <taxon>Eukaryota</taxon>
        <taxon>Fungi</taxon>
        <taxon>Fungi incertae sedis</taxon>
        <taxon>Mucoromycota</taxon>
        <taxon>Mucoromycotina</taxon>
        <taxon>Endogonomycetes</taxon>
        <taxon>Endogonales</taxon>
        <taxon>Endogonaceae</taxon>
        <taxon>Jimgerdemannia</taxon>
    </lineage>
</organism>
<feature type="region of interest" description="Disordered" evidence="1">
    <location>
        <begin position="1"/>
        <end position="65"/>
    </location>
</feature>
<dbReference type="AlphaFoldDB" id="A0A433DIQ5"/>
<gene>
    <name evidence="2" type="ORF">BC936DRAFT_137904</name>
</gene>
<evidence type="ECO:0000313" key="2">
    <source>
        <dbReference type="EMBL" id="RUP50733.1"/>
    </source>
</evidence>
<feature type="compositionally biased region" description="Basic and acidic residues" evidence="1">
    <location>
        <begin position="54"/>
        <end position="63"/>
    </location>
</feature>
<sequence length="92" mass="10065">MSASMINQPVHHSHTLRWQTTPRPNTAPETRTPAPAPTPHRTPRAPASNSTRNTIKEMTRRENGPAYYRNISQVAGGRPADLVGVGEVDGRS</sequence>
<reference evidence="2 3" key="1">
    <citation type="journal article" date="2018" name="New Phytol.">
        <title>Phylogenomics of Endogonaceae and evolution of mycorrhizas within Mucoromycota.</title>
        <authorList>
            <person name="Chang Y."/>
            <person name="Desiro A."/>
            <person name="Na H."/>
            <person name="Sandor L."/>
            <person name="Lipzen A."/>
            <person name="Clum A."/>
            <person name="Barry K."/>
            <person name="Grigoriev I.V."/>
            <person name="Martin F.M."/>
            <person name="Stajich J.E."/>
            <person name="Smith M.E."/>
            <person name="Bonito G."/>
            <person name="Spatafora J.W."/>
        </authorList>
    </citation>
    <scope>NUCLEOTIDE SEQUENCE [LARGE SCALE GENOMIC DNA]</scope>
    <source>
        <strain evidence="2 3">GMNB39</strain>
    </source>
</reference>
<accession>A0A433DIQ5</accession>
<feature type="compositionally biased region" description="Low complexity" evidence="1">
    <location>
        <begin position="20"/>
        <end position="33"/>
    </location>
</feature>
<comment type="caution">
    <text evidence="2">The sequence shown here is derived from an EMBL/GenBank/DDBJ whole genome shotgun (WGS) entry which is preliminary data.</text>
</comment>
<evidence type="ECO:0000256" key="1">
    <source>
        <dbReference type="SAM" id="MobiDB-lite"/>
    </source>
</evidence>
<keyword evidence="3" id="KW-1185">Reference proteome</keyword>
<dbReference type="EMBL" id="RBNI01001212">
    <property type="protein sequence ID" value="RUP50733.1"/>
    <property type="molecule type" value="Genomic_DNA"/>
</dbReference>
<name>A0A433DIQ5_9FUNG</name>
<protein>
    <submittedName>
        <fullName evidence="2">Uncharacterized protein</fullName>
    </submittedName>
</protein>
<dbReference type="Proteomes" id="UP000268093">
    <property type="component" value="Unassembled WGS sequence"/>
</dbReference>